<proteinExistence type="predicted"/>
<feature type="transmembrane region" description="Helical" evidence="1">
    <location>
        <begin position="76"/>
        <end position="97"/>
    </location>
</feature>
<sequence>MTENLITYWIVILVAILAVFSFTIGIDKMIKIILGNYILSSICLAASQSINIAVQAMQKTPELKILGFTYAKAADFLNNGSMTIILIFYIILLVVIFRTSKIKISLPSDEAIRKMLQLIFVPLTVISMVLTLQIVLLWIDGINITAIASIATAVANNPYMFQFVSLTPVRILLHGIITILITSEFKVSVQTDL</sequence>
<feature type="transmembrane region" description="Helical" evidence="1">
    <location>
        <begin position="159"/>
        <end position="181"/>
    </location>
</feature>
<comment type="caution">
    <text evidence="2">The sequence shown here is derived from an EMBL/GenBank/DDBJ whole genome shotgun (WGS) entry which is preliminary data.</text>
</comment>
<evidence type="ECO:0000313" key="2">
    <source>
        <dbReference type="EMBL" id="EKD25309.1"/>
    </source>
</evidence>
<keyword evidence="1" id="KW-0812">Transmembrane</keyword>
<evidence type="ECO:0000256" key="1">
    <source>
        <dbReference type="SAM" id="Phobius"/>
    </source>
</evidence>
<protein>
    <submittedName>
        <fullName evidence="2">Uncharacterized protein</fullName>
    </submittedName>
</protein>
<gene>
    <name evidence="2" type="ORF">ACD_80C00086G0007</name>
</gene>
<feature type="transmembrane region" description="Helical" evidence="1">
    <location>
        <begin position="37"/>
        <end position="56"/>
    </location>
</feature>
<feature type="transmembrane region" description="Helical" evidence="1">
    <location>
        <begin position="6"/>
        <end position="25"/>
    </location>
</feature>
<reference evidence="2" key="1">
    <citation type="journal article" date="2012" name="Science">
        <title>Fermentation, hydrogen, and sulfur metabolism in multiple uncultivated bacterial phyla.</title>
        <authorList>
            <person name="Wrighton K.C."/>
            <person name="Thomas B.C."/>
            <person name="Sharon I."/>
            <person name="Miller C.S."/>
            <person name="Castelle C.J."/>
            <person name="VerBerkmoes N.C."/>
            <person name="Wilkins M.J."/>
            <person name="Hettich R.L."/>
            <person name="Lipton M.S."/>
            <person name="Williams K.H."/>
            <person name="Long P.E."/>
            <person name="Banfield J.F."/>
        </authorList>
    </citation>
    <scope>NUCLEOTIDE SEQUENCE [LARGE SCALE GENOMIC DNA]</scope>
</reference>
<keyword evidence="1" id="KW-1133">Transmembrane helix</keyword>
<dbReference type="AlphaFoldDB" id="K1YIV0"/>
<dbReference type="EMBL" id="AMFJ01036093">
    <property type="protein sequence ID" value="EKD25309.1"/>
    <property type="molecule type" value="Genomic_DNA"/>
</dbReference>
<keyword evidence="1" id="KW-0472">Membrane</keyword>
<feature type="transmembrane region" description="Helical" evidence="1">
    <location>
        <begin position="118"/>
        <end position="139"/>
    </location>
</feature>
<name>K1YIV0_9BACT</name>
<organism evidence="2">
    <name type="scientific">uncultured bacterium</name>
    <name type="common">gcode 4</name>
    <dbReference type="NCBI Taxonomy" id="1234023"/>
    <lineage>
        <taxon>Bacteria</taxon>
        <taxon>environmental samples</taxon>
    </lineage>
</organism>
<accession>K1YIV0</accession>